<dbReference type="InterPro" id="IPR009057">
    <property type="entry name" value="Homeodomain-like_sf"/>
</dbReference>
<dbReference type="Proteomes" id="UP000545037">
    <property type="component" value="Unassembled WGS sequence"/>
</dbReference>
<evidence type="ECO:0000256" key="2">
    <source>
        <dbReference type="ARBA" id="ARBA00023125"/>
    </source>
</evidence>
<evidence type="ECO:0000256" key="3">
    <source>
        <dbReference type="ARBA" id="ARBA00023163"/>
    </source>
</evidence>
<feature type="transmembrane region" description="Helical" evidence="5">
    <location>
        <begin position="103"/>
        <end position="121"/>
    </location>
</feature>
<evidence type="ECO:0000256" key="1">
    <source>
        <dbReference type="ARBA" id="ARBA00023015"/>
    </source>
</evidence>
<evidence type="ECO:0000313" key="8">
    <source>
        <dbReference type="Proteomes" id="UP000545037"/>
    </source>
</evidence>
<dbReference type="InterPro" id="IPR018062">
    <property type="entry name" value="HTH_AraC-typ_CS"/>
</dbReference>
<keyword evidence="5" id="KW-0812">Transmembrane</keyword>
<dbReference type="GO" id="GO:0043565">
    <property type="term" value="F:sequence-specific DNA binding"/>
    <property type="evidence" value="ECO:0007669"/>
    <property type="project" value="InterPro"/>
</dbReference>
<reference evidence="7 8" key="1">
    <citation type="submission" date="2020-08" db="EMBL/GenBank/DDBJ databases">
        <title>Genomic Encyclopedia of Type Strains, Phase IV (KMG-IV): sequencing the most valuable type-strain genomes for metagenomic binning, comparative biology and taxonomic classification.</title>
        <authorList>
            <person name="Goeker M."/>
        </authorList>
    </citation>
    <scope>NUCLEOTIDE SEQUENCE [LARGE SCALE GENOMIC DNA]</scope>
    <source>
        <strain evidence="7 8">DSM 4737</strain>
    </source>
</reference>
<sequence>MGDFGLTFGWRTALLLTLSVQMLAFAVALSTQDVNRTANRLLAAFLLVATGVVTPYTIGFAGAYDAWKGLTFAPFALPLFLAPLLYGYTYALIEGRLPARWRWHLAPGFAQLGYMAIAFLLPFDTKMAWADVVDGPWVSPVFSIGVLLGLVAYSAAALRLLRRFRAGLADERSDDERYAARWLGRILAAMLVTTVFWAGWQGWHALSGFDYFEFFGLHMAVGVIGVLLGVEGWRHAGLRFRRGPVTVRFSDPEDARGSAAAEPDWPAIAADYAGRTREAGWWREPELSLPRLARYLGTNTGRLSRAINTGLGVNFSVFVNGLRAEAVAQALTARPSADLLDLAFEMGFASKASFNRAFLARYGTAPSRYRQEARSRVSDHEFEHAAPNLRRADA</sequence>
<dbReference type="Pfam" id="PF12833">
    <property type="entry name" value="HTH_18"/>
    <property type="match status" value="1"/>
</dbReference>
<comment type="caution">
    <text evidence="7">The sequence shown here is derived from an EMBL/GenBank/DDBJ whole genome shotgun (WGS) entry which is preliminary data.</text>
</comment>
<dbReference type="SMART" id="SM00342">
    <property type="entry name" value="HTH_ARAC"/>
    <property type="match status" value="1"/>
</dbReference>
<dbReference type="AlphaFoldDB" id="A0A7W9FEG7"/>
<feature type="transmembrane region" description="Helical" evidence="5">
    <location>
        <begin position="12"/>
        <end position="29"/>
    </location>
</feature>
<feature type="transmembrane region" description="Helical" evidence="5">
    <location>
        <begin position="212"/>
        <end position="233"/>
    </location>
</feature>
<keyword evidence="5" id="KW-1133">Transmembrane helix</keyword>
<feature type="region of interest" description="Disordered" evidence="4">
    <location>
        <begin position="373"/>
        <end position="394"/>
    </location>
</feature>
<evidence type="ECO:0000256" key="5">
    <source>
        <dbReference type="SAM" id="Phobius"/>
    </source>
</evidence>
<feature type="transmembrane region" description="Helical" evidence="5">
    <location>
        <begin position="70"/>
        <end position="91"/>
    </location>
</feature>
<protein>
    <submittedName>
        <fullName evidence="7">AraC-like DNA-binding protein</fullName>
    </submittedName>
</protein>
<dbReference type="InterPro" id="IPR018060">
    <property type="entry name" value="HTH_AraC"/>
</dbReference>
<keyword evidence="5" id="KW-0472">Membrane</keyword>
<evidence type="ECO:0000256" key="4">
    <source>
        <dbReference type="SAM" id="MobiDB-lite"/>
    </source>
</evidence>
<gene>
    <name evidence="7" type="ORF">GGR13_000095</name>
</gene>
<evidence type="ECO:0000259" key="6">
    <source>
        <dbReference type="PROSITE" id="PS01124"/>
    </source>
</evidence>
<feature type="transmembrane region" description="Helical" evidence="5">
    <location>
        <begin position="41"/>
        <end position="64"/>
    </location>
</feature>
<dbReference type="Gene3D" id="1.10.10.60">
    <property type="entry name" value="Homeodomain-like"/>
    <property type="match status" value="1"/>
</dbReference>
<keyword evidence="8" id="KW-1185">Reference proteome</keyword>
<keyword evidence="2 7" id="KW-0238">DNA-binding</keyword>
<keyword evidence="3" id="KW-0804">Transcription</keyword>
<dbReference type="RefSeq" id="WP_183211506.1">
    <property type="nucleotide sequence ID" value="NZ_JACHOR010000001.1"/>
</dbReference>
<dbReference type="GO" id="GO:0003700">
    <property type="term" value="F:DNA-binding transcription factor activity"/>
    <property type="evidence" value="ECO:0007669"/>
    <property type="project" value="InterPro"/>
</dbReference>
<dbReference type="PANTHER" id="PTHR43280:SF28">
    <property type="entry name" value="HTH-TYPE TRANSCRIPTIONAL ACTIVATOR RHAS"/>
    <property type="match status" value="1"/>
</dbReference>
<accession>A0A7W9FEG7</accession>
<dbReference type="PROSITE" id="PS01124">
    <property type="entry name" value="HTH_ARAC_FAMILY_2"/>
    <property type="match status" value="1"/>
</dbReference>
<name>A0A7W9FEG7_9CAUL</name>
<organism evidence="7 8">
    <name type="scientific">Brevundimonas variabilis</name>
    <dbReference type="NCBI Taxonomy" id="74312"/>
    <lineage>
        <taxon>Bacteria</taxon>
        <taxon>Pseudomonadati</taxon>
        <taxon>Pseudomonadota</taxon>
        <taxon>Alphaproteobacteria</taxon>
        <taxon>Caulobacterales</taxon>
        <taxon>Caulobacteraceae</taxon>
        <taxon>Brevundimonas</taxon>
    </lineage>
</organism>
<proteinExistence type="predicted"/>
<feature type="domain" description="HTH araC/xylS-type" evidence="6">
    <location>
        <begin position="284"/>
        <end position="372"/>
    </location>
</feature>
<feature type="transmembrane region" description="Helical" evidence="5">
    <location>
        <begin position="141"/>
        <end position="161"/>
    </location>
</feature>
<dbReference type="PANTHER" id="PTHR43280">
    <property type="entry name" value="ARAC-FAMILY TRANSCRIPTIONAL REGULATOR"/>
    <property type="match status" value="1"/>
</dbReference>
<dbReference type="PROSITE" id="PS00041">
    <property type="entry name" value="HTH_ARAC_FAMILY_1"/>
    <property type="match status" value="1"/>
</dbReference>
<dbReference type="EMBL" id="JACHOR010000001">
    <property type="protein sequence ID" value="MBB5744523.1"/>
    <property type="molecule type" value="Genomic_DNA"/>
</dbReference>
<dbReference type="SUPFAM" id="SSF46689">
    <property type="entry name" value="Homeodomain-like"/>
    <property type="match status" value="1"/>
</dbReference>
<feature type="transmembrane region" description="Helical" evidence="5">
    <location>
        <begin position="182"/>
        <end position="200"/>
    </location>
</feature>
<keyword evidence="1" id="KW-0805">Transcription regulation</keyword>
<evidence type="ECO:0000313" key="7">
    <source>
        <dbReference type="EMBL" id="MBB5744523.1"/>
    </source>
</evidence>